<accession>F2AQB1</accession>
<dbReference type="Proteomes" id="UP000006222">
    <property type="component" value="Unassembled WGS sequence"/>
</dbReference>
<protein>
    <submittedName>
        <fullName evidence="1">Uncharacterized protein</fullName>
    </submittedName>
</protein>
<gene>
    <name evidence="1" type="ORF">RBWH47_01179</name>
</gene>
<dbReference type="PATRIC" id="fig|991778.3.peg.1996"/>
<evidence type="ECO:0000313" key="2">
    <source>
        <dbReference type="Proteomes" id="UP000006222"/>
    </source>
</evidence>
<reference evidence="1 2" key="1">
    <citation type="journal article" date="2013" name="Mar. Genomics">
        <title>Expression of sulfatases in Rhodopirellula baltica and the diversity of sulfatases in the genus Rhodopirellula.</title>
        <authorList>
            <person name="Wegner C.E."/>
            <person name="Richter-Heitmann T."/>
            <person name="Klindworth A."/>
            <person name="Klockow C."/>
            <person name="Richter M."/>
            <person name="Achstetter T."/>
            <person name="Glockner F.O."/>
            <person name="Harder J."/>
        </authorList>
    </citation>
    <scope>NUCLEOTIDE SEQUENCE [LARGE SCALE GENOMIC DNA]</scope>
    <source>
        <strain evidence="1 2">WH47</strain>
    </source>
</reference>
<proteinExistence type="predicted"/>
<name>F2AQB1_RHOBT</name>
<sequence>MHSKHQETLAILERILTATRAGKLTWVDDVNDWRKTEVGDDDCNSISYRFRYIEAPPQVGADPYMLELMMPGLNAGFFIGTEGYALLFDIHVVSKGGDPSDAQFAKDFLDRNDL</sequence>
<evidence type="ECO:0000313" key="1">
    <source>
        <dbReference type="EMBL" id="EGF28143.1"/>
    </source>
</evidence>
<dbReference type="EMBL" id="AFAR01000111">
    <property type="protein sequence ID" value="EGF28143.1"/>
    <property type="molecule type" value="Genomic_DNA"/>
</dbReference>
<dbReference type="AlphaFoldDB" id="F2AQB1"/>
<organism evidence="1 2">
    <name type="scientific">Rhodopirellula baltica WH47</name>
    <dbReference type="NCBI Taxonomy" id="991778"/>
    <lineage>
        <taxon>Bacteria</taxon>
        <taxon>Pseudomonadati</taxon>
        <taxon>Planctomycetota</taxon>
        <taxon>Planctomycetia</taxon>
        <taxon>Pirellulales</taxon>
        <taxon>Pirellulaceae</taxon>
        <taxon>Rhodopirellula</taxon>
    </lineage>
</organism>
<comment type="caution">
    <text evidence="1">The sequence shown here is derived from an EMBL/GenBank/DDBJ whole genome shotgun (WGS) entry which is preliminary data.</text>
</comment>